<accession>A0A9P7NB05</accession>
<reference evidence="1" key="1">
    <citation type="journal article" date="2020" name="bioRxiv">
        <title>Whole genome comparisons of ergot fungi reveals the divergence and evolution of species within the genus Claviceps are the result of varying mechanisms driving genome evolution and host range expansion.</title>
        <authorList>
            <person name="Wyka S.A."/>
            <person name="Mondo S.J."/>
            <person name="Liu M."/>
            <person name="Dettman J."/>
            <person name="Nalam V."/>
            <person name="Broders K.D."/>
        </authorList>
    </citation>
    <scope>NUCLEOTIDE SEQUENCE</scope>
    <source>
        <strain evidence="1">CCC 602</strain>
    </source>
</reference>
<dbReference type="AlphaFoldDB" id="A0A9P7NB05"/>
<keyword evidence="2" id="KW-1185">Reference proteome</keyword>
<organism evidence="1 2">
    <name type="scientific">Claviceps pusilla</name>
    <dbReference type="NCBI Taxonomy" id="123648"/>
    <lineage>
        <taxon>Eukaryota</taxon>
        <taxon>Fungi</taxon>
        <taxon>Dikarya</taxon>
        <taxon>Ascomycota</taxon>
        <taxon>Pezizomycotina</taxon>
        <taxon>Sordariomycetes</taxon>
        <taxon>Hypocreomycetidae</taxon>
        <taxon>Hypocreales</taxon>
        <taxon>Clavicipitaceae</taxon>
        <taxon>Claviceps</taxon>
    </lineage>
</organism>
<sequence>MALQTNQIRITAAVVWKDLVLIRSPVSSEGTCPFSFPSADLEFGMDEFEAAEMIVKTQCDGIDVRAIRWTSTYVSGGEGDVLMLCHATAETSTAPILTAWEWRTMEELERVGIPSIKVSRNEG</sequence>
<proteinExistence type="predicted"/>
<gene>
    <name evidence="1" type="ORF">E4U43_008678</name>
</gene>
<evidence type="ECO:0000313" key="1">
    <source>
        <dbReference type="EMBL" id="KAG6009759.1"/>
    </source>
</evidence>
<evidence type="ECO:0000313" key="2">
    <source>
        <dbReference type="Proteomes" id="UP000748025"/>
    </source>
</evidence>
<protein>
    <submittedName>
        <fullName evidence="1">Uncharacterized protein</fullName>
    </submittedName>
</protein>
<name>A0A9P7NB05_9HYPO</name>
<dbReference type="Proteomes" id="UP000748025">
    <property type="component" value="Unassembled WGS sequence"/>
</dbReference>
<dbReference type="EMBL" id="SRPW01000982">
    <property type="protein sequence ID" value="KAG6009759.1"/>
    <property type="molecule type" value="Genomic_DNA"/>
</dbReference>
<comment type="caution">
    <text evidence="1">The sequence shown here is derived from an EMBL/GenBank/DDBJ whole genome shotgun (WGS) entry which is preliminary data.</text>
</comment>